<evidence type="ECO:0000313" key="9">
    <source>
        <dbReference type="EMBL" id="KAK8080216.1"/>
    </source>
</evidence>
<dbReference type="InterPro" id="IPR016036">
    <property type="entry name" value="Malonyl_transacylase_ACP-bd"/>
</dbReference>
<dbReference type="SUPFAM" id="SSF52151">
    <property type="entry name" value="FabD/lysophospholipase-like"/>
    <property type="match status" value="1"/>
</dbReference>
<keyword evidence="2" id="KW-0597">Phosphoprotein</keyword>
<feature type="region of interest" description="Disordered" evidence="6">
    <location>
        <begin position="963"/>
        <end position="1001"/>
    </location>
</feature>
<dbReference type="InterPro" id="IPR006162">
    <property type="entry name" value="Ppantetheine_attach_site"/>
</dbReference>
<feature type="region of interest" description="C-terminal hotdog fold" evidence="5">
    <location>
        <begin position="680"/>
        <end position="830"/>
    </location>
</feature>
<gene>
    <name evidence="9" type="ORF">PG997_008034</name>
</gene>
<evidence type="ECO:0000256" key="5">
    <source>
        <dbReference type="PROSITE-ProRule" id="PRU01363"/>
    </source>
</evidence>
<dbReference type="InterPro" id="IPR010730">
    <property type="entry name" value="HET"/>
</dbReference>
<sequence>MAVPRQLTPWKSSRQVACVNSYGAAGSNSVVMACGPPTPAPIIRTNASRAGMPSKLPLIISAATKSSLSQYCQKLLDWLQVNRSPESPDTQIADVLFNLADRANRSLEQNLLASVSDIDDLKSKLSAATREDNSAFITPPLPKPVVLVFSGQESQYVGLSESIPATLDIFRHHLDECQDLLVHYLGLEGLYPAIFQRTPISDIVTLHAALFSVQYASARAWMDCGLRVSAVVGHSFGQLTALCIAGALSLADAIRLVTGRAALIKTHWGAEPGCMLAIQGNRQRVKAFLEQVKDKTDYAEIACLNGPKNHVVVGVSKSIDKIEALVAEEGQRDGIRAKRLPVTHGFHSAFTEALLPPLEDLASELQWNNPTIHLELCEEASRDQKLDHRSIAQHTRRPVYFQQAIERLEDRFPECVWLEAGRGSSVTQLVRGCLKSPERHSLHAPQLATPNSLDSLVDVTVKLWKEGQKVQYWQFHPSQRLQYKTLSLPPYQFQKTRHWLPYVVPKMTDNKTAGGQPDEPQRHELMSLVKGGKVGEAVFRISPKSERFKTLVASHVMADRAAMPASLYLEVAARAGLLLQEDLSATTWVPTVKDLVMKSPIGLDPESEITLTMKRLDGPSPTWSFSILLAGPGCNKAQETTTGVVHLNKSTDTHVAQTFKRFETLIGPARWEGILQHRDAERMQGKHIYRAFSQIVQYSDLFKGIKTISCLGGEAAGEVSITPDPNDAADQRLTDTPMADSFMQFAGFLSNYFNEASTPSSLFVCHHIEHLEFGPAFSPDAGRWFVFASMTDSSEEHTSVDVYVFEAQSKKLVLTVLGMEFSKISCSTLARLLDGASSAEKPKAPFDHGSDLQKFAVPDNVSPTSNTRTSAVATEASNTKRPEIFQIIANIADVEIDEISGGITLPDIGIDSLGVTEMISDISSILHVDLGLSTMLTLADIDALVAHIDERLGLHAVPSTGSAAECREGSKSRAFSREPVAEPSQHALEKKDERMSGINEKNSIPVGPTIASAYDAFNAVRLSYDGLAADACALDYWNEIYCDDARLMMAYITEAFAKLGCELRKLRPYEAIPRLEKVLPRHRQLMHQLHLFLADERAILASHQAPSGFVRSDSVIDETPGELVYQQIIEKHPLNATVRHLIRAVGSQLAECLMGQSDGLQIVFGNKTNKKTLEDLYENWPMLVAATKLLGNFLHHAFTGNNNEAAGRPFRILEVGAGTGGTTRYIVDFLQKHGIKFEYHFTDLSGSLIQKAKRSFKTLVPDGTMTFGVLDIEQEPPAEFLEAFHVVISTNCIHATRDLARSLGNVRKMVRPDGAVALIEMTRTMYIFDIIVGLLEGWWLFEDGRSHALADEARWTRAMLDAGFKEVLFSDGESEEAKTVRVIGGFPQSAPAKPHAESKNPEGVPKHTPFTVQEVVYKTIARQDIHADIYCPENADPARKMPIALMIHGGSHILFSRKDIRPPQTRIMLDMGLLPVSLDHRLCPEVALAEGPMVDVCDALVWARTMLPNIPLKNRNIIPDPDRRGLKPPDAILAFYSPTDYEDDWWQSPIQPIGAEDWGMEYDVLEAVQNEPITNYGVVGAWAPLSDPRIRTDPRCRIVLHINWKAQTLPVIIRGLPSRARADKEKHVSDAGAKDWNALPQPSVEEIRRCSPLAQVRAGKYATPTFMIYGTADDLIPYTQSVRTVEEMKRRGIDAQLVLVPDAPHVCDMSNDPESAGWKAVLKAYKWLEFMLVHNHIDFGVDVLKGDSHAAIVDILMPDRAFSPLLKTNSNMRLINVHTYELHEFWGNQVPKYAILTHTWDGEEVTHQEWLAWLASACPSVANKKGFQKIMGACERAKEDQLTWLWVDTNCIDKASSAELSEAINSMYAWYRDSTICYCYMADVPTPSGDHTELLSSFRRSRWFTRGWTLQELLATSRLVFYSRSWTSIGTKTSLSSSIAAETGIDMACLSETSGQDSIRQASVAKKMSWLARRETTRVEDIAYCMLGLFEINMPLLYGEGMRAFTRLQEEILRSTNDHTIFCWTWNEQVPSNWVSMLAPAPGMFKDSAYYVTKRAPGNLAPYSITNLGLSISLPVLYTLSGVYAALDAGPSQDGPDKRSYIHLCRISQGSMIFERSRFPRRPVALETGNPANWCRRHMIVQSKPEFRPPPGSDPKPPAKLGLFLLTDEEVFFERFEETETLGDSPVCIHRTLTFPPGLLDSKRNILFLSPPSPEAKDGYHTALVAIQAHSSRGGWYLLFFAASVRESGTYWYSSATQTRHLPKVHPFLHHILGDNGGPSEDYKVDLEVVYDYLRTKVAKSWDGLQNYGRQDVHFHVGIGDELEVSSEMVVKVAALRTEDCYYKDAPHPCLVSA</sequence>
<dbReference type="InterPro" id="IPR049551">
    <property type="entry name" value="PKS_DH_C"/>
</dbReference>
<dbReference type="PANTHER" id="PTHR10622">
    <property type="entry name" value="HET DOMAIN-CONTAINING PROTEIN"/>
    <property type="match status" value="1"/>
</dbReference>
<dbReference type="Proteomes" id="UP001433268">
    <property type="component" value="Unassembled WGS sequence"/>
</dbReference>
<dbReference type="InterPro" id="IPR001227">
    <property type="entry name" value="Ac_transferase_dom_sf"/>
</dbReference>
<evidence type="ECO:0000313" key="10">
    <source>
        <dbReference type="Proteomes" id="UP001433268"/>
    </source>
</evidence>
<dbReference type="PROSITE" id="PS50075">
    <property type="entry name" value="CARRIER"/>
    <property type="match status" value="1"/>
</dbReference>
<dbReference type="Pfam" id="PF08242">
    <property type="entry name" value="Methyltransf_12"/>
    <property type="match status" value="1"/>
</dbReference>
<dbReference type="PROSITE" id="PS51257">
    <property type="entry name" value="PROKAR_LIPOPROTEIN"/>
    <property type="match status" value="1"/>
</dbReference>
<feature type="domain" description="PKS/mFAS DH" evidence="8">
    <location>
        <begin position="523"/>
        <end position="830"/>
    </location>
</feature>
<dbReference type="InterPro" id="IPR016035">
    <property type="entry name" value="Acyl_Trfase/lysoPLipase"/>
</dbReference>
<dbReference type="PROSITE" id="PS00012">
    <property type="entry name" value="PHOSPHOPANTETHEINE"/>
    <property type="match status" value="1"/>
</dbReference>
<dbReference type="Gene3D" id="1.10.1200.10">
    <property type="entry name" value="ACP-like"/>
    <property type="match status" value="1"/>
</dbReference>
<dbReference type="SMART" id="SM00827">
    <property type="entry name" value="PKS_AT"/>
    <property type="match status" value="1"/>
</dbReference>
<protein>
    <recommendedName>
        <fullName evidence="11">S-adenosyl-L-methionine-dependent N-methyltransferase</fullName>
    </recommendedName>
</protein>
<organism evidence="9 10">
    <name type="scientific">Apiospora hydei</name>
    <dbReference type="NCBI Taxonomy" id="1337664"/>
    <lineage>
        <taxon>Eukaryota</taxon>
        <taxon>Fungi</taxon>
        <taxon>Dikarya</taxon>
        <taxon>Ascomycota</taxon>
        <taxon>Pezizomycotina</taxon>
        <taxon>Sordariomycetes</taxon>
        <taxon>Xylariomycetidae</taxon>
        <taxon>Amphisphaeriales</taxon>
        <taxon>Apiosporaceae</taxon>
        <taxon>Apiospora</taxon>
    </lineage>
</organism>
<dbReference type="Gene3D" id="3.40.50.150">
    <property type="entry name" value="Vaccinia Virus protein VP39"/>
    <property type="match status" value="1"/>
</dbReference>
<keyword evidence="10" id="KW-1185">Reference proteome</keyword>
<feature type="region of interest" description="N-terminal hotdog fold" evidence="5">
    <location>
        <begin position="523"/>
        <end position="658"/>
    </location>
</feature>
<dbReference type="InterPro" id="IPR014043">
    <property type="entry name" value="Acyl_transferase_dom"/>
</dbReference>
<name>A0ABR1W9P3_9PEZI</name>
<comment type="caution">
    <text evidence="9">The sequence shown here is derived from an EMBL/GenBank/DDBJ whole genome shotgun (WGS) entry which is preliminary data.</text>
</comment>
<dbReference type="PANTHER" id="PTHR10622:SF10">
    <property type="entry name" value="HET DOMAIN-CONTAINING PROTEIN"/>
    <property type="match status" value="1"/>
</dbReference>
<dbReference type="Pfam" id="PF18558">
    <property type="entry name" value="HTH_51"/>
    <property type="match status" value="1"/>
</dbReference>
<dbReference type="SUPFAM" id="SSF55048">
    <property type="entry name" value="Probable ACP-binding domain of malonyl-CoA ACP transacylase"/>
    <property type="match status" value="1"/>
</dbReference>
<dbReference type="SUPFAM" id="SSF53474">
    <property type="entry name" value="alpha/beta-Hydrolases"/>
    <property type="match status" value="1"/>
</dbReference>
<dbReference type="InterPro" id="IPR049900">
    <property type="entry name" value="PKS_mFAS_DH"/>
</dbReference>
<keyword evidence="4" id="KW-0511">Multifunctional enzyme</keyword>
<dbReference type="SUPFAM" id="SSF47336">
    <property type="entry name" value="ACP-like"/>
    <property type="match status" value="1"/>
</dbReference>
<dbReference type="InterPro" id="IPR041068">
    <property type="entry name" value="HTH_51"/>
</dbReference>
<feature type="domain" description="Carrier" evidence="7">
    <location>
        <begin position="875"/>
        <end position="952"/>
    </location>
</feature>
<dbReference type="InterPro" id="IPR001375">
    <property type="entry name" value="Peptidase_S9_cat"/>
</dbReference>
<dbReference type="InterPro" id="IPR036736">
    <property type="entry name" value="ACP-like_sf"/>
</dbReference>
<accession>A0ABR1W9P3</accession>
<dbReference type="InterPro" id="IPR029058">
    <property type="entry name" value="AB_hydrolase_fold"/>
</dbReference>
<proteinExistence type="predicted"/>
<dbReference type="InterPro" id="IPR029063">
    <property type="entry name" value="SAM-dependent_MTases_sf"/>
</dbReference>
<evidence type="ECO:0000256" key="2">
    <source>
        <dbReference type="ARBA" id="ARBA00022553"/>
    </source>
</evidence>
<dbReference type="Pfam" id="PF14765">
    <property type="entry name" value="PS-DH"/>
    <property type="match status" value="1"/>
</dbReference>
<feature type="compositionally biased region" description="Basic and acidic residues" evidence="6">
    <location>
        <begin position="965"/>
        <end position="980"/>
    </location>
</feature>
<dbReference type="Pfam" id="PF06985">
    <property type="entry name" value="HET"/>
    <property type="match status" value="1"/>
</dbReference>
<dbReference type="PROSITE" id="PS52019">
    <property type="entry name" value="PKS_MFAS_DH"/>
    <property type="match status" value="1"/>
</dbReference>
<dbReference type="Pfam" id="PF00698">
    <property type="entry name" value="Acyl_transf_1"/>
    <property type="match status" value="1"/>
</dbReference>
<dbReference type="Gene3D" id="3.30.70.3290">
    <property type="match status" value="1"/>
</dbReference>
<dbReference type="InterPro" id="IPR042104">
    <property type="entry name" value="PKS_dehydratase_sf"/>
</dbReference>
<dbReference type="Gene3D" id="3.10.129.110">
    <property type="entry name" value="Polyketide synthase dehydratase"/>
    <property type="match status" value="1"/>
</dbReference>
<dbReference type="SUPFAM" id="SSF53335">
    <property type="entry name" value="S-adenosyl-L-methionine-dependent methyltransferases"/>
    <property type="match status" value="1"/>
</dbReference>
<dbReference type="EMBL" id="JAQQWN010000006">
    <property type="protein sequence ID" value="KAK8080216.1"/>
    <property type="molecule type" value="Genomic_DNA"/>
</dbReference>
<evidence type="ECO:0000259" key="7">
    <source>
        <dbReference type="PROSITE" id="PS50075"/>
    </source>
</evidence>
<keyword evidence="3" id="KW-0808">Transferase</keyword>
<reference evidence="9 10" key="1">
    <citation type="submission" date="2023-01" db="EMBL/GenBank/DDBJ databases">
        <title>Analysis of 21 Apiospora genomes using comparative genomics revels a genus with tremendous synthesis potential of carbohydrate active enzymes and secondary metabolites.</title>
        <authorList>
            <person name="Sorensen T."/>
        </authorList>
    </citation>
    <scope>NUCLEOTIDE SEQUENCE [LARGE SCALE GENOMIC DNA]</scope>
    <source>
        <strain evidence="9 10">CBS 114990</strain>
    </source>
</reference>
<evidence type="ECO:0000256" key="3">
    <source>
        <dbReference type="ARBA" id="ARBA00022679"/>
    </source>
</evidence>
<evidence type="ECO:0008006" key="11">
    <source>
        <dbReference type="Google" id="ProtNLM"/>
    </source>
</evidence>
<dbReference type="InterPro" id="IPR009081">
    <property type="entry name" value="PP-bd_ACP"/>
</dbReference>
<dbReference type="Pfam" id="PF00550">
    <property type="entry name" value="PP-binding"/>
    <property type="match status" value="1"/>
</dbReference>
<dbReference type="RefSeq" id="XP_066667691.1">
    <property type="nucleotide sequence ID" value="XM_066812349.1"/>
</dbReference>
<feature type="active site" description="Proton donor; for dehydratase activity" evidence="5">
    <location>
        <position position="740"/>
    </location>
</feature>
<dbReference type="Gene3D" id="3.40.366.10">
    <property type="entry name" value="Malonyl-Coenzyme A Acyl Carrier Protein, domain 2"/>
    <property type="match status" value="1"/>
</dbReference>
<dbReference type="Gene3D" id="3.40.50.1820">
    <property type="entry name" value="alpha/beta hydrolase"/>
    <property type="match status" value="2"/>
</dbReference>
<evidence type="ECO:0000256" key="1">
    <source>
        <dbReference type="ARBA" id="ARBA00022450"/>
    </source>
</evidence>
<feature type="active site" description="Proton acceptor; for dehydratase activity" evidence="5">
    <location>
        <position position="555"/>
    </location>
</feature>
<evidence type="ECO:0000259" key="8">
    <source>
        <dbReference type="PROSITE" id="PS52019"/>
    </source>
</evidence>
<dbReference type="Pfam" id="PF00326">
    <property type="entry name" value="Peptidase_S9"/>
    <property type="match status" value="1"/>
</dbReference>
<dbReference type="GeneID" id="92045409"/>
<dbReference type="InterPro" id="IPR013217">
    <property type="entry name" value="Methyltransf_12"/>
</dbReference>
<evidence type="ECO:0000256" key="6">
    <source>
        <dbReference type="SAM" id="MobiDB-lite"/>
    </source>
</evidence>
<dbReference type="CDD" id="cd02440">
    <property type="entry name" value="AdoMet_MTases"/>
    <property type="match status" value="1"/>
</dbReference>
<keyword evidence="1" id="KW-0596">Phosphopantetheine</keyword>
<evidence type="ECO:0000256" key="4">
    <source>
        <dbReference type="ARBA" id="ARBA00023268"/>
    </source>
</evidence>